<organism evidence="1 2">
    <name type="scientific">Dermacentor silvarum</name>
    <name type="common">Tick</name>
    <dbReference type="NCBI Taxonomy" id="543639"/>
    <lineage>
        <taxon>Eukaryota</taxon>
        <taxon>Metazoa</taxon>
        <taxon>Ecdysozoa</taxon>
        <taxon>Arthropoda</taxon>
        <taxon>Chelicerata</taxon>
        <taxon>Arachnida</taxon>
        <taxon>Acari</taxon>
        <taxon>Parasitiformes</taxon>
        <taxon>Ixodida</taxon>
        <taxon>Ixodoidea</taxon>
        <taxon>Ixodidae</taxon>
        <taxon>Rhipicephalinae</taxon>
        <taxon>Dermacentor</taxon>
    </lineage>
</organism>
<dbReference type="EMBL" id="CM023478">
    <property type="protein sequence ID" value="KAH7932755.1"/>
    <property type="molecule type" value="Genomic_DNA"/>
</dbReference>
<protein>
    <submittedName>
        <fullName evidence="1">Uncharacterized protein</fullName>
    </submittedName>
</protein>
<comment type="caution">
    <text evidence="1">The sequence shown here is derived from an EMBL/GenBank/DDBJ whole genome shotgun (WGS) entry which is preliminary data.</text>
</comment>
<gene>
    <name evidence="1" type="ORF">HPB49_002269</name>
</gene>
<sequence length="140" mass="15455">MPESDFHDLSHILTPRLQSAAVVFGGSVFSTKRQGNVSSQGAVCAECKATRKLLLTKKSRTSRVEVQLSWSRALAQRLKLVKQKAVRRSNHTKSLKSKLSAMAAKNASIREDEFAAKIAGLIHKQREAVQHILKASTPKH</sequence>
<dbReference type="Proteomes" id="UP000821865">
    <property type="component" value="Chromosome 9"/>
</dbReference>
<evidence type="ECO:0000313" key="1">
    <source>
        <dbReference type="EMBL" id="KAH7932755.1"/>
    </source>
</evidence>
<accession>A0ACB8C0C4</accession>
<keyword evidence="2" id="KW-1185">Reference proteome</keyword>
<proteinExistence type="predicted"/>
<reference evidence="1" key="1">
    <citation type="submission" date="2020-05" db="EMBL/GenBank/DDBJ databases">
        <title>Large-scale comparative analyses of tick genomes elucidate their genetic diversity and vector capacities.</title>
        <authorList>
            <person name="Jia N."/>
            <person name="Wang J."/>
            <person name="Shi W."/>
            <person name="Du L."/>
            <person name="Sun Y."/>
            <person name="Zhan W."/>
            <person name="Jiang J."/>
            <person name="Wang Q."/>
            <person name="Zhang B."/>
            <person name="Ji P."/>
            <person name="Sakyi L.B."/>
            <person name="Cui X."/>
            <person name="Yuan T."/>
            <person name="Jiang B."/>
            <person name="Yang W."/>
            <person name="Lam T.T.-Y."/>
            <person name="Chang Q."/>
            <person name="Ding S."/>
            <person name="Wang X."/>
            <person name="Zhu J."/>
            <person name="Ruan X."/>
            <person name="Zhao L."/>
            <person name="Wei J."/>
            <person name="Que T."/>
            <person name="Du C."/>
            <person name="Cheng J."/>
            <person name="Dai P."/>
            <person name="Han X."/>
            <person name="Huang E."/>
            <person name="Gao Y."/>
            <person name="Liu J."/>
            <person name="Shao H."/>
            <person name="Ye R."/>
            <person name="Li L."/>
            <person name="Wei W."/>
            <person name="Wang X."/>
            <person name="Wang C."/>
            <person name="Yang T."/>
            <person name="Huo Q."/>
            <person name="Li W."/>
            <person name="Guo W."/>
            <person name="Chen H."/>
            <person name="Zhou L."/>
            <person name="Ni X."/>
            <person name="Tian J."/>
            <person name="Zhou Y."/>
            <person name="Sheng Y."/>
            <person name="Liu T."/>
            <person name="Pan Y."/>
            <person name="Xia L."/>
            <person name="Li J."/>
            <person name="Zhao F."/>
            <person name="Cao W."/>
        </authorList>
    </citation>
    <scope>NUCLEOTIDE SEQUENCE</scope>
    <source>
        <strain evidence="1">Dsil-2018</strain>
    </source>
</reference>
<evidence type="ECO:0000313" key="2">
    <source>
        <dbReference type="Proteomes" id="UP000821865"/>
    </source>
</evidence>
<name>A0ACB8C0C4_DERSI</name>